<accession>A0A1H3FH09</accession>
<dbReference type="OrthoDB" id="9802857at2"/>
<proteinExistence type="predicted"/>
<dbReference type="Pfam" id="PF01966">
    <property type="entry name" value="HD"/>
    <property type="match status" value="1"/>
</dbReference>
<dbReference type="PANTHER" id="PTHR40202:SF1">
    <property type="entry name" value="HD DOMAIN-CONTAINING PROTEIN"/>
    <property type="match status" value="1"/>
</dbReference>
<dbReference type="InterPro" id="IPR003607">
    <property type="entry name" value="HD/PDEase_dom"/>
</dbReference>
<sequence length="201" mass="22789">MSARAGFTSFQNSTRDDWQLIGAEFVGFAKGLPDRVIAHLRLLEGDYGGFPIDRYAHSLQTATRALRDGRDEEYVVCALLHDIGDTLATFNHPDVAAAILKPFVSEADHWMVQHHGIFQGYYFFHHLGLDRDLREQYADSPHYERTAEFCELYDSPAFDPAYANLPLSEFEPMLRRVLAKPRNSIYGKALEPAEMPAQQPA</sequence>
<keyword evidence="2" id="KW-0378">Hydrolase</keyword>
<dbReference type="EMBL" id="FNNU01000007">
    <property type="protein sequence ID" value="SDX90047.1"/>
    <property type="molecule type" value="Genomic_DNA"/>
</dbReference>
<dbReference type="CDD" id="cd00077">
    <property type="entry name" value="HDc"/>
    <property type="match status" value="1"/>
</dbReference>
<gene>
    <name evidence="2" type="ORF">SAMN05216287_4073</name>
</gene>
<reference evidence="3" key="1">
    <citation type="submission" date="2016-10" db="EMBL/GenBank/DDBJ databases">
        <authorList>
            <person name="Varghese N."/>
            <person name="Submissions S."/>
        </authorList>
    </citation>
    <scope>NUCLEOTIDE SEQUENCE [LARGE SCALE GENOMIC DNA]</scope>
    <source>
        <strain evidence="3">NRRL B-59562</strain>
    </source>
</reference>
<dbReference type="RefSeq" id="WP_090231477.1">
    <property type="nucleotide sequence ID" value="NZ_FNNU01000007.1"/>
</dbReference>
<dbReference type="STRING" id="1007099.SAMN05216287_4073"/>
<dbReference type="InterPro" id="IPR006674">
    <property type="entry name" value="HD_domain"/>
</dbReference>
<evidence type="ECO:0000313" key="3">
    <source>
        <dbReference type="Proteomes" id="UP000243778"/>
    </source>
</evidence>
<evidence type="ECO:0000259" key="1">
    <source>
        <dbReference type="Pfam" id="PF01966"/>
    </source>
</evidence>
<dbReference type="PANTHER" id="PTHR40202">
    <property type="match status" value="1"/>
</dbReference>
<protein>
    <submittedName>
        <fullName evidence="2">Predicted HD phosphohydrolase</fullName>
    </submittedName>
</protein>
<dbReference type="SUPFAM" id="SSF109604">
    <property type="entry name" value="HD-domain/PDEase-like"/>
    <property type="match status" value="1"/>
</dbReference>
<dbReference type="Gene3D" id="1.10.3210.10">
    <property type="entry name" value="Hypothetical protein af1432"/>
    <property type="match status" value="1"/>
</dbReference>
<feature type="domain" description="HD" evidence="1">
    <location>
        <begin position="54"/>
        <end position="136"/>
    </location>
</feature>
<dbReference type="AlphaFoldDB" id="A0A1H3FH09"/>
<dbReference type="InterPro" id="IPR052567">
    <property type="entry name" value="OP_Dioxygenase"/>
</dbReference>
<organism evidence="2 3">
    <name type="scientific">Pseudomonas kuykendallii</name>
    <dbReference type="NCBI Taxonomy" id="1007099"/>
    <lineage>
        <taxon>Bacteria</taxon>
        <taxon>Pseudomonadati</taxon>
        <taxon>Pseudomonadota</taxon>
        <taxon>Gammaproteobacteria</taxon>
        <taxon>Pseudomonadales</taxon>
        <taxon>Pseudomonadaceae</taxon>
        <taxon>Pseudomonas</taxon>
    </lineage>
</organism>
<dbReference type="GO" id="GO:0016787">
    <property type="term" value="F:hydrolase activity"/>
    <property type="evidence" value="ECO:0007669"/>
    <property type="project" value="UniProtKB-KW"/>
</dbReference>
<name>A0A1H3FH09_9PSED</name>
<dbReference type="Proteomes" id="UP000243778">
    <property type="component" value="Unassembled WGS sequence"/>
</dbReference>
<evidence type="ECO:0000313" key="2">
    <source>
        <dbReference type="EMBL" id="SDX90047.1"/>
    </source>
</evidence>
<keyword evidence="3" id="KW-1185">Reference proteome</keyword>